<reference evidence="24" key="1">
    <citation type="submission" date="2020-04" db="EMBL/GenBank/DDBJ databases">
        <authorList>
            <person name="Alioto T."/>
            <person name="Alioto T."/>
            <person name="Gomez Garrido J."/>
        </authorList>
    </citation>
    <scope>NUCLEOTIDE SEQUENCE</scope>
    <source>
        <strain evidence="24">A484AB</strain>
    </source>
</reference>
<keyword evidence="5" id="KW-0479">Metal-binding</keyword>
<dbReference type="EMBL" id="CACRXK020000086">
    <property type="protein sequence ID" value="CAB3978054.1"/>
    <property type="molecule type" value="Genomic_DNA"/>
</dbReference>
<dbReference type="GO" id="GO:0008413">
    <property type="term" value="F:8-oxo-7,8-dihydroguanosine triphosphate pyrophosphatase activity"/>
    <property type="evidence" value="ECO:0007669"/>
    <property type="project" value="InterPro"/>
</dbReference>
<dbReference type="AlphaFoldDB" id="A0A6S7FF74"/>
<dbReference type="InterPro" id="IPR003563">
    <property type="entry name" value="8ODP"/>
</dbReference>
<keyword evidence="7" id="KW-0460">Magnesium</keyword>
<dbReference type="PANTHER" id="PTHR43758">
    <property type="entry name" value="7,8-DIHYDRO-8-OXOGUANINE TRIPHOSPHATASE"/>
    <property type="match status" value="1"/>
</dbReference>
<dbReference type="PROSITE" id="PS00893">
    <property type="entry name" value="NUDIX_BOX"/>
    <property type="match status" value="1"/>
</dbReference>
<comment type="subunit">
    <text evidence="4">Monomer.</text>
</comment>
<comment type="function">
    <text evidence="23">Oxidized purine nucleoside triphosphate hydrolase which is a prominent sanitizer of the oxidized nucleotide pool. Catalyzes the hydrolysis of 2-oxo-dATP (2-hydroxy-dATP) into 2-oxo-dAMP. Also has a significant hydrolase activity toward 2-oxo-ATP, 8-oxo-dGTP and 8-oxo-dATP. Through the hydrolysis of oxidized purine nucleoside triphosphates, prevents their incorporation into DNA and the subsequent transversions A:T to C:G and G:C to T:A. Also catalyzes the hydrolysis of methylated purine nucleoside triphosphate preventing their integration into DNA. Through this antimutagenic activity protects cells from oxidative stress.</text>
</comment>
<keyword evidence="25" id="KW-1185">Reference proteome</keyword>
<evidence type="ECO:0000256" key="15">
    <source>
        <dbReference type="ARBA" id="ARBA00029673"/>
    </source>
</evidence>
<evidence type="ECO:0000256" key="11">
    <source>
        <dbReference type="ARBA" id="ARBA00024486"/>
    </source>
</evidence>
<protein>
    <recommendedName>
        <fullName evidence="14">Oxidized purine nucleoside triphosphate hydrolase</fullName>
        <ecNumber evidence="13">3.6.1.56</ecNumber>
    </recommendedName>
    <alternativeName>
        <fullName evidence="18">2-hydroxy-dATP diphosphatase</fullName>
    </alternativeName>
    <alternativeName>
        <fullName evidence="17">7,8-dihydro-8-oxoguanine triphosphatase</fullName>
    </alternativeName>
    <alternativeName>
        <fullName evidence="16">8-oxo-dGTPase</fullName>
    </alternativeName>
    <alternativeName>
        <fullName evidence="19">Methylated purine nucleoside triphosphate hydrolase</fullName>
    </alternativeName>
    <alternativeName>
        <fullName evidence="15">Nucleoside diphosphate-linked moiety X motif 1</fullName>
    </alternativeName>
</protein>
<dbReference type="InterPro" id="IPR015797">
    <property type="entry name" value="NUDIX_hydrolase-like_dom_sf"/>
</dbReference>
<evidence type="ECO:0000256" key="23">
    <source>
        <dbReference type="ARBA" id="ARBA00053094"/>
    </source>
</evidence>
<dbReference type="Proteomes" id="UP001152795">
    <property type="component" value="Unassembled WGS sequence"/>
</dbReference>
<keyword evidence="8" id="KW-0539">Nucleus</keyword>
<gene>
    <name evidence="24" type="ORF">PACLA_8A063118</name>
</gene>
<evidence type="ECO:0000313" key="25">
    <source>
        <dbReference type="Proteomes" id="UP001152795"/>
    </source>
</evidence>
<dbReference type="SUPFAM" id="SSF55811">
    <property type="entry name" value="Nudix"/>
    <property type="match status" value="1"/>
</dbReference>
<dbReference type="Pfam" id="PF00293">
    <property type="entry name" value="NUDIX"/>
    <property type="match status" value="1"/>
</dbReference>
<evidence type="ECO:0000313" key="24">
    <source>
        <dbReference type="EMBL" id="CAB3978054.1"/>
    </source>
</evidence>
<organism evidence="24 25">
    <name type="scientific">Paramuricea clavata</name>
    <name type="common">Red gorgonian</name>
    <name type="synonym">Violescent sea-whip</name>
    <dbReference type="NCBI Taxonomy" id="317549"/>
    <lineage>
        <taxon>Eukaryota</taxon>
        <taxon>Metazoa</taxon>
        <taxon>Cnidaria</taxon>
        <taxon>Anthozoa</taxon>
        <taxon>Octocorallia</taxon>
        <taxon>Malacalcyonacea</taxon>
        <taxon>Plexauridae</taxon>
        <taxon>Paramuricea</taxon>
    </lineage>
</organism>
<comment type="cofactor">
    <cofactor evidence="1">
        <name>Mg(2+)</name>
        <dbReference type="ChEBI" id="CHEBI:18420"/>
    </cofactor>
</comment>
<evidence type="ECO:0000256" key="8">
    <source>
        <dbReference type="ARBA" id="ARBA00023242"/>
    </source>
</evidence>
<evidence type="ECO:0000256" key="21">
    <source>
        <dbReference type="ARBA" id="ARBA00048894"/>
    </source>
</evidence>
<dbReference type="GO" id="GO:0005634">
    <property type="term" value="C:nucleus"/>
    <property type="evidence" value="ECO:0007669"/>
    <property type="project" value="UniProtKB-SubCell"/>
</dbReference>
<comment type="caution">
    <text evidence="24">The sequence shown here is derived from an EMBL/GenBank/DDBJ whole genome shotgun (WGS) entry which is preliminary data.</text>
</comment>
<comment type="catalytic activity">
    <reaction evidence="22">
        <text>N(6)-methyl-dATP + H2O = N(6)-methyl-dAMP + diphosphate + H(+)</text>
        <dbReference type="Rhea" id="RHEA:67604"/>
        <dbReference type="ChEBI" id="CHEBI:15377"/>
        <dbReference type="ChEBI" id="CHEBI:15378"/>
        <dbReference type="ChEBI" id="CHEBI:33019"/>
        <dbReference type="ChEBI" id="CHEBI:169976"/>
        <dbReference type="ChEBI" id="CHEBI:172872"/>
    </reaction>
    <physiologicalReaction direction="left-to-right" evidence="22">
        <dbReference type="Rhea" id="RHEA:67605"/>
    </physiologicalReaction>
</comment>
<dbReference type="GO" id="GO:0005737">
    <property type="term" value="C:cytoplasm"/>
    <property type="evidence" value="ECO:0007669"/>
    <property type="project" value="TreeGrafter"/>
</dbReference>
<evidence type="ECO:0000256" key="10">
    <source>
        <dbReference type="ARBA" id="ARBA00024459"/>
    </source>
</evidence>
<comment type="catalytic activity">
    <reaction evidence="9">
        <text>8-oxo-dATP + H2O = 8-oxo-dAMP + diphosphate + H(+)</text>
        <dbReference type="Rhea" id="RHEA:65396"/>
        <dbReference type="ChEBI" id="CHEBI:15377"/>
        <dbReference type="ChEBI" id="CHEBI:15378"/>
        <dbReference type="ChEBI" id="CHEBI:33019"/>
        <dbReference type="ChEBI" id="CHEBI:71361"/>
        <dbReference type="ChEBI" id="CHEBI:172871"/>
    </reaction>
    <physiologicalReaction direction="left-to-right" evidence="9">
        <dbReference type="Rhea" id="RHEA:65397"/>
    </physiologicalReaction>
</comment>
<evidence type="ECO:0000256" key="4">
    <source>
        <dbReference type="ARBA" id="ARBA00011245"/>
    </source>
</evidence>
<evidence type="ECO:0000256" key="13">
    <source>
        <dbReference type="ARBA" id="ARBA00026103"/>
    </source>
</evidence>
<evidence type="ECO:0000256" key="2">
    <source>
        <dbReference type="ARBA" id="ARBA00004123"/>
    </source>
</evidence>
<dbReference type="InterPro" id="IPR020084">
    <property type="entry name" value="NUDIX_hydrolase_CS"/>
</dbReference>
<comment type="catalytic activity">
    <reaction evidence="20">
        <text>N(6)-methyl-ATP + H2O = N(6)-methyl-AMP + diphosphate + H(+)</text>
        <dbReference type="Rhea" id="RHEA:67608"/>
        <dbReference type="ChEBI" id="CHEBI:15377"/>
        <dbReference type="ChEBI" id="CHEBI:15378"/>
        <dbReference type="ChEBI" id="CHEBI:33019"/>
        <dbReference type="ChEBI" id="CHEBI:144842"/>
        <dbReference type="ChEBI" id="CHEBI:172873"/>
    </reaction>
    <physiologicalReaction direction="left-to-right" evidence="20">
        <dbReference type="Rhea" id="RHEA:67609"/>
    </physiologicalReaction>
</comment>
<proteinExistence type="inferred from homology"/>
<comment type="catalytic activity">
    <reaction evidence="10">
        <text>2-oxo-dATP + H2O = 2-oxo-dAMP + diphosphate + H(+)</text>
        <dbReference type="Rhea" id="RHEA:31583"/>
        <dbReference type="ChEBI" id="CHEBI:15377"/>
        <dbReference type="ChEBI" id="CHEBI:15378"/>
        <dbReference type="ChEBI" id="CHEBI:33019"/>
        <dbReference type="ChEBI" id="CHEBI:63212"/>
        <dbReference type="ChEBI" id="CHEBI:77897"/>
        <dbReference type="EC" id="3.6.1.56"/>
    </reaction>
    <physiologicalReaction direction="left-to-right" evidence="10">
        <dbReference type="Rhea" id="RHEA:31584"/>
    </physiologicalReaction>
</comment>
<evidence type="ECO:0000256" key="5">
    <source>
        <dbReference type="ARBA" id="ARBA00022723"/>
    </source>
</evidence>
<dbReference type="OrthoDB" id="408303at2759"/>
<evidence type="ECO:0000256" key="19">
    <source>
        <dbReference type="ARBA" id="ARBA00032071"/>
    </source>
</evidence>
<evidence type="ECO:0000256" key="7">
    <source>
        <dbReference type="ARBA" id="ARBA00022842"/>
    </source>
</evidence>
<comment type="catalytic activity">
    <reaction evidence="11">
        <text>8-oxo-dGTP + H2O = 8-oxo-dGMP + diphosphate + H(+)</text>
        <dbReference type="Rhea" id="RHEA:31575"/>
        <dbReference type="ChEBI" id="CHEBI:15377"/>
        <dbReference type="ChEBI" id="CHEBI:15378"/>
        <dbReference type="ChEBI" id="CHEBI:33019"/>
        <dbReference type="ChEBI" id="CHEBI:63224"/>
        <dbReference type="ChEBI" id="CHEBI:77896"/>
    </reaction>
    <physiologicalReaction direction="left-to-right" evidence="11">
        <dbReference type="Rhea" id="RHEA:31576"/>
    </physiologicalReaction>
</comment>
<dbReference type="CDD" id="cd03427">
    <property type="entry name" value="NUDIX_MTH1_Nudt1"/>
    <property type="match status" value="1"/>
</dbReference>
<dbReference type="PANTHER" id="PTHR43758:SF2">
    <property type="entry name" value="OXIDIZED PURINE NUCLEOSIDE TRIPHOSPHATE HYDROLASE"/>
    <property type="match status" value="1"/>
</dbReference>
<evidence type="ECO:0000256" key="20">
    <source>
        <dbReference type="ARBA" id="ARBA00048002"/>
    </source>
</evidence>
<dbReference type="GO" id="GO:0008828">
    <property type="term" value="F:dATP diphosphatase activity"/>
    <property type="evidence" value="ECO:0007669"/>
    <property type="project" value="UniProtKB-EC"/>
</dbReference>
<evidence type="ECO:0000256" key="12">
    <source>
        <dbReference type="ARBA" id="ARBA00024596"/>
    </source>
</evidence>
<sequence length="153" mass="17677">MTQNKLYTLAFVLDAGRILLGMKKRGFGAGRWNGFGGKVDPGESIEAAAKRELFEECNLTAKNLGHVGILKFEFVGEPRIMEVHVFKTSSYEGSVQESEEMRPQWFQTDQIPFPDMWPDDDLWFPMLLNNEKFEGYFKFEGHDKILDYTLKKL</sequence>
<evidence type="ECO:0000256" key="6">
    <source>
        <dbReference type="ARBA" id="ARBA00022801"/>
    </source>
</evidence>
<evidence type="ECO:0000256" key="16">
    <source>
        <dbReference type="ARBA" id="ARBA00030634"/>
    </source>
</evidence>
<evidence type="ECO:0000256" key="18">
    <source>
        <dbReference type="ARBA" id="ARBA00031927"/>
    </source>
</evidence>
<comment type="subcellular location">
    <subcellularLocation>
        <location evidence="2">Nucleus</location>
    </subcellularLocation>
</comment>
<name>A0A6S7FF74_PARCT</name>
<evidence type="ECO:0000256" key="9">
    <source>
        <dbReference type="ARBA" id="ARBA00024448"/>
    </source>
</evidence>
<comment type="catalytic activity">
    <reaction evidence="21">
        <text>O(6)-methyl-dGTP + H2O = O(6)-methyl-dGMP + diphosphate + H(+)</text>
        <dbReference type="Rhea" id="RHEA:67600"/>
        <dbReference type="ChEBI" id="CHEBI:15377"/>
        <dbReference type="ChEBI" id="CHEBI:15378"/>
        <dbReference type="ChEBI" id="CHEBI:33019"/>
        <dbReference type="ChEBI" id="CHEBI:169974"/>
        <dbReference type="ChEBI" id="CHEBI:169975"/>
    </reaction>
    <physiologicalReaction direction="left-to-right" evidence="21">
        <dbReference type="Rhea" id="RHEA:67601"/>
    </physiologicalReaction>
</comment>
<comment type="similarity">
    <text evidence="3">Belongs to the Nudix hydrolase family.</text>
</comment>
<dbReference type="InterPro" id="IPR000086">
    <property type="entry name" value="NUDIX_hydrolase_dom"/>
</dbReference>
<evidence type="ECO:0000256" key="1">
    <source>
        <dbReference type="ARBA" id="ARBA00001946"/>
    </source>
</evidence>
<comment type="catalytic activity">
    <reaction evidence="12">
        <text>2-oxo-ATP + H2O = 2-oxo-AMP + diphosphate + H(+)</text>
        <dbReference type="Rhea" id="RHEA:67392"/>
        <dbReference type="ChEBI" id="CHEBI:15377"/>
        <dbReference type="ChEBI" id="CHEBI:15378"/>
        <dbReference type="ChEBI" id="CHEBI:33019"/>
        <dbReference type="ChEBI" id="CHEBI:71395"/>
        <dbReference type="ChEBI" id="CHEBI:172878"/>
    </reaction>
    <physiologicalReaction direction="left-to-right" evidence="12">
        <dbReference type="Rhea" id="RHEA:67393"/>
    </physiologicalReaction>
</comment>
<dbReference type="Gene3D" id="3.90.79.10">
    <property type="entry name" value="Nucleoside Triphosphate Pyrophosphohydrolase"/>
    <property type="match status" value="1"/>
</dbReference>
<evidence type="ECO:0000256" key="14">
    <source>
        <dbReference type="ARBA" id="ARBA00026218"/>
    </source>
</evidence>
<evidence type="ECO:0000256" key="3">
    <source>
        <dbReference type="ARBA" id="ARBA00005582"/>
    </source>
</evidence>
<evidence type="ECO:0000256" key="17">
    <source>
        <dbReference type="ARBA" id="ARBA00030682"/>
    </source>
</evidence>
<dbReference type="GO" id="GO:0042262">
    <property type="term" value="P:DNA protection"/>
    <property type="evidence" value="ECO:0007669"/>
    <property type="project" value="InterPro"/>
</dbReference>
<keyword evidence="6" id="KW-0378">Hydrolase</keyword>
<accession>A0A6S7FF74</accession>
<dbReference type="PRINTS" id="PR01403">
    <property type="entry name" value="8OXTPHPHTASE"/>
</dbReference>
<dbReference type="GO" id="GO:0046872">
    <property type="term" value="F:metal ion binding"/>
    <property type="evidence" value="ECO:0007669"/>
    <property type="project" value="UniProtKB-KW"/>
</dbReference>
<dbReference type="EC" id="3.6.1.56" evidence="13"/>
<evidence type="ECO:0000256" key="22">
    <source>
        <dbReference type="ARBA" id="ARBA00049032"/>
    </source>
</evidence>
<dbReference type="PROSITE" id="PS51462">
    <property type="entry name" value="NUDIX"/>
    <property type="match status" value="1"/>
</dbReference>